<sequence>MEAARGLILVDGEWVSRPLDPYHIMASARQDDTEMRDAVPKTTTQVPEYGILSQTVISTPLNKLILPANIRHKDLTDIVMVGEDAIHIKEICDYGHVRHVASKTDFSGGHILAAKVFGDPREIPKSKGAGFPMSKDHMKMRPRKLITGEEENLLPPEVVVLTLTNRTLMFLWARQMHTAAARFCHKTLRLPAGSTRLDRLGSFLAIDPKFRAIAVAAHEGRFILYKTKSMERWRGESKANNDITTPIEDERIISLEGQIMHMDFLSSGAQDEFHVVLLFVVVVDGKTKLTCFDWDCRQDLSKVTARTERHLVQDEDMMPSLLIPLRRSPDFLLVSNDHISVYKNILSGYTARTLVPIDENILCPLLPGDSKTLPRWTAWDEAPRNPEYQKEAFYIAREDGRIMYVVRGPANTVELDEAGEWSYRIDTAFACLSMDNSEASQQYPDILVAGGAGNDGLLCKVGSWPAEYSHTVQYPGTNQFSYVESIPNWTPLTDLAVTQLSSPRASDERQRSSIFVANGNSPHGEISELRHGVQAVVDDSFSGINGCAGIWVVDHGSHMVDIEGTMKRQHYAIFVITLPPETLVIRVVRTQPESRAEFSGAWEQGSWDKFQTPSEDDPLEDDVMRDEETISACTWSDRISIQITSKEARTLVRPTLRLAHSLEFDTSLLLAASRIGCPFVAIAFREGGVTFLEVIPISTTGAFEKANSFRHKLAYDPTCIEILGIGGFQYVFVSTFDSKILLFKHYRGETSRITELNEDAWHINSGNSQKLCESAAVLSCKGRHVLVCGMRDGFLWSSNLEVGEDGLTSLSSWTAIQMGATSAKVTRSETDASAAFVSCGSDFCRVRCSAAESSDIQLDSIWFTDRAHPEYNQSPVSAMYQLPFLQNSDVVGQNLGGFLFAVAGDRLLFSQLDSDVKWPTSDVPPPVPYDARAVPRKLVTGAKPTNILYMQKLRRVLVSTMEAKEKHAPPHGERVLESSIKLLRVRDDRPQHDTDIKQEEEVPAERLVVAQCSLLNAERVYSMVEWQFVNEEGKRYSFIIVGTGIQISSTSQSGRRLIFNTGKHGSKLEQQKASTYSDPIYSIALWDNQTIISIIGKTLSIDRFSEPDGRWYQRGKLDLPSPGVHVSVNRPFIYVSTLKHSHLCYRVSETTRPGYFDLALEFSDSAARSCARHLVMEVPNANVALDNNRFVLLTDKNSGSITGLYQPPALAYSNASATLFEACLPRSVVRLDRGDIRPPWRRPNPNGKVIGVLADDIIGACTDGTIFALAILSQPARHLLRLLQNLIEVKATRSGAHQHATVKPRSGDIFKVLMNNTPGNQHGGILIRDVDPRHLEQNSQRGQRHKHIDGDLLKRWLDEGGDVEGLVWDDADAEIGALFKDLALDVEGTWGVRSAGKGKDRQENRQMYGFVRRWMKDVLMPVL</sequence>
<dbReference type="Proteomes" id="UP000249757">
    <property type="component" value="Unassembled WGS sequence"/>
</dbReference>
<gene>
    <name evidence="3" type="ORF">Ptr86124_010709</name>
    <name evidence="2" type="ORF">PtrM4_120410</name>
</gene>
<dbReference type="InterPro" id="IPR050358">
    <property type="entry name" value="RSE1/DDB1/CFT1"/>
</dbReference>
<name>A0A2W1CTP6_9PLEO</name>
<evidence type="ECO:0000313" key="2">
    <source>
        <dbReference type="EMBL" id="KAF7569626.1"/>
    </source>
</evidence>
<dbReference type="Pfam" id="PF10433">
    <property type="entry name" value="Beta-prop_RSE1_1st"/>
    <property type="match status" value="1"/>
</dbReference>
<dbReference type="Proteomes" id="UP000245464">
    <property type="component" value="Chromosome 6"/>
</dbReference>
<dbReference type="PANTHER" id="PTHR10644">
    <property type="entry name" value="DNA REPAIR/RNA PROCESSING CPSF FAMILY"/>
    <property type="match status" value="1"/>
</dbReference>
<proteinExistence type="predicted"/>
<dbReference type="Gene3D" id="2.130.10.10">
    <property type="entry name" value="YVTN repeat-like/Quinoprotein amine dehydrogenase"/>
    <property type="match status" value="3"/>
</dbReference>
<organism evidence="2 4">
    <name type="scientific">Pyrenophora tritici-repentis</name>
    <dbReference type="NCBI Taxonomy" id="45151"/>
    <lineage>
        <taxon>Eukaryota</taxon>
        <taxon>Fungi</taxon>
        <taxon>Dikarya</taxon>
        <taxon>Ascomycota</taxon>
        <taxon>Pezizomycotina</taxon>
        <taxon>Dothideomycetes</taxon>
        <taxon>Pleosporomycetidae</taxon>
        <taxon>Pleosporales</taxon>
        <taxon>Pleosporineae</taxon>
        <taxon>Pleosporaceae</taxon>
        <taxon>Pyrenophora</taxon>
    </lineage>
</organism>
<accession>A0A2W1CTP6</accession>
<reference evidence="3" key="2">
    <citation type="submission" date="2021-05" db="EMBL/GenBank/DDBJ databases">
        <authorList>
            <person name="Moolhuijzen P.M."/>
            <person name="Moffat C.S."/>
        </authorList>
    </citation>
    <scope>NUCLEOTIDE SEQUENCE</scope>
    <source>
        <strain evidence="3">86-124</strain>
    </source>
</reference>
<protein>
    <submittedName>
        <fullName evidence="2">MMS1-N domain containing protein</fullName>
    </submittedName>
</protein>
<dbReference type="OrthoDB" id="20774at2759"/>
<dbReference type="InterPro" id="IPR015943">
    <property type="entry name" value="WD40/YVTN_repeat-like_dom_sf"/>
</dbReference>
<evidence type="ECO:0000313" key="4">
    <source>
        <dbReference type="Proteomes" id="UP000245464"/>
    </source>
</evidence>
<dbReference type="EMBL" id="NQIK02000006">
    <property type="protein sequence ID" value="KAF7569626.1"/>
    <property type="molecule type" value="Genomic_DNA"/>
</dbReference>
<reference evidence="3" key="3">
    <citation type="journal article" date="2022" name="bioRxiv">
        <title>A global pangenome for the wheat fungal pathogen Pyrenophora tritici-repentis and prediction of effector protein structural homology.</title>
        <authorList>
            <person name="Moolhuijzen P."/>
            <person name="See P.T."/>
            <person name="Shi G."/>
            <person name="Powell H.R."/>
            <person name="Cockram J."/>
            <person name="Jorgensen L.N."/>
            <person name="Benslimane H."/>
            <person name="Strelkov S.E."/>
            <person name="Turner J."/>
            <person name="Liu Z."/>
            <person name="Moffat C.S."/>
        </authorList>
    </citation>
    <scope>NUCLEOTIDE SEQUENCE</scope>
    <source>
        <strain evidence="3">86-124</strain>
    </source>
</reference>
<dbReference type="InterPro" id="IPR018846">
    <property type="entry name" value="Beta-prop_RSE1/DDB1/CPSF1_1st"/>
</dbReference>
<reference evidence="2 4" key="1">
    <citation type="journal article" date="2018" name="BMC Genomics">
        <title>Comparative genomics of the wheat fungal pathogen Pyrenophora tritici-repentis reveals chromosomal variations and genome plasticity.</title>
        <authorList>
            <person name="Moolhuijzen P."/>
            <person name="See P.T."/>
            <person name="Hane J.K."/>
            <person name="Shi G."/>
            <person name="Liu Z."/>
            <person name="Oliver R.P."/>
            <person name="Moffat C.S."/>
        </authorList>
    </citation>
    <scope>NUCLEOTIDE SEQUENCE [LARGE SCALE GENOMIC DNA]</scope>
    <source>
        <strain evidence="2">M4</strain>
    </source>
</reference>
<comment type="caution">
    <text evidence="2">The sequence shown here is derived from an EMBL/GenBank/DDBJ whole genome shotgun (WGS) entry which is preliminary data.</text>
</comment>
<evidence type="ECO:0000313" key="3">
    <source>
        <dbReference type="EMBL" id="KAI1510263.1"/>
    </source>
</evidence>
<reference evidence="5" key="4">
    <citation type="journal article" date="2022" name="Microb. Genom.">
        <title>A global pangenome for the wheat fungal pathogen Pyrenophora tritici-repentis and prediction of effector protein structural homology.</title>
        <authorList>
            <person name="Moolhuijzen P.M."/>
            <person name="See P.T."/>
            <person name="Shi G."/>
            <person name="Powell H.R."/>
            <person name="Cockram J."/>
            <person name="Jorgensen L.N."/>
            <person name="Benslimane H."/>
            <person name="Strelkov S.E."/>
            <person name="Turner J."/>
            <person name="Liu Z."/>
            <person name="Moffat C.S."/>
        </authorList>
    </citation>
    <scope>NUCLEOTIDE SEQUENCE [LARGE SCALE GENOMIC DNA]</scope>
</reference>
<dbReference type="EMBL" id="NRDI02000017">
    <property type="protein sequence ID" value="KAI1510263.1"/>
    <property type="molecule type" value="Genomic_DNA"/>
</dbReference>
<evidence type="ECO:0000313" key="5">
    <source>
        <dbReference type="Proteomes" id="UP000249757"/>
    </source>
</evidence>
<keyword evidence="5" id="KW-1185">Reference proteome</keyword>
<feature type="domain" description="RSE1/DDB1/CPSF1 first beta-propeller" evidence="1">
    <location>
        <begin position="65"/>
        <end position="465"/>
    </location>
</feature>
<evidence type="ECO:0000259" key="1">
    <source>
        <dbReference type="Pfam" id="PF10433"/>
    </source>
</evidence>